<feature type="chain" id="PRO_5047117089" evidence="1">
    <location>
        <begin position="21"/>
        <end position="479"/>
    </location>
</feature>
<evidence type="ECO:0000313" key="2">
    <source>
        <dbReference type="EMBL" id="WOJ98600.1"/>
    </source>
</evidence>
<feature type="signal peptide" evidence="1">
    <location>
        <begin position="1"/>
        <end position="20"/>
    </location>
</feature>
<dbReference type="EMBL" id="CP136865">
    <property type="protein sequence ID" value="WOJ98600.1"/>
    <property type="molecule type" value="Genomic_DNA"/>
</dbReference>
<sequence length="479" mass="52495">MSARHIVGAASVFIVGLFSAQTFSQSQTGWQTDSQLGSKYWQSADSPAQEAFIEELTPPGIQVVVTALEGPVYADEQGRTLYKWPLSALRNGSTGDRKDGPSNCGDEVIEVSAGLMSPYPPNLLLPVEQRVSCSSVWPPLLADADAEELDKWTLTERANGDRQWSYDGYPLYRSHLDEEVGDVFGGSKIRSRNDGGVVRVPVGPPSDVPAGFKVIPSTTGRLLVNKDEFSVYAWDGDESNKSNCDLECLKNWTPVPAPGIAMNRGEWTVVKQLSGFNQWAFRGQPLYTHNNDPGTRSFAGGDVPNWRNPQWHNVYTQRAVTPPGEFTVQDVEFGGQVLADSSGRSIYLYNCRDDSMSQIACDHPGSSQDYRLAICGDGDPELCRATFPYVLAGPDAVSASSLWSVIDIDEDSGNLATAEVDPDKVLKVWAYRKRPVYTYVGDDEPGVTNGDGIGEFTGSRNGYKVFVLRDDFGENAFRR</sequence>
<keyword evidence="3" id="KW-1185">Reference proteome</keyword>
<dbReference type="Pfam" id="PF03640">
    <property type="entry name" value="Lipoprotein_15"/>
    <property type="match status" value="2"/>
</dbReference>
<name>A0ABZ0IHQ0_9GAMM</name>
<accession>A0ABZ0IHQ0</accession>
<keyword evidence="1" id="KW-0732">Signal</keyword>
<dbReference type="PANTHER" id="PTHR39335">
    <property type="entry name" value="BLL4220 PROTEIN"/>
    <property type="match status" value="1"/>
</dbReference>
<dbReference type="InterPro" id="IPR005297">
    <property type="entry name" value="Lipoprotein_repeat"/>
</dbReference>
<evidence type="ECO:0000256" key="1">
    <source>
        <dbReference type="SAM" id="SignalP"/>
    </source>
</evidence>
<gene>
    <name evidence="2" type="ORF">R0137_08515</name>
</gene>
<dbReference type="PANTHER" id="PTHR39335:SF1">
    <property type="entry name" value="BLL4220 PROTEIN"/>
    <property type="match status" value="1"/>
</dbReference>
<organism evidence="2 3">
    <name type="scientific">Congregibacter brevis</name>
    <dbReference type="NCBI Taxonomy" id="3081201"/>
    <lineage>
        <taxon>Bacteria</taxon>
        <taxon>Pseudomonadati</taxon>
        <taxon>Pseudomonadota</taxon>
        <taxon>Gammaproteobacteria</taxon>
        <taxon>Cellvibrionales</taxon>
        <taxon>Halieaceae</taxon>
        <taxon>Congregibacter</taxon>
    </lineage>
</organism>
<proteinExistence type="predicted"/>
<protein>
    <submittedName>
        <fullName evidence="2">Uncharacterized protein</fullName>
    </submittedName>
</protein>
<reference evidence="2 3" key="1">
    <citation type="submission" date="2023-10" db="EMBL/GenBank/DDBJ databases">
        <title>Two novel species belonging to the OM43/NOR5 clade.</title>
        <authorList>
            <person name="Park M."/>
        </authorList>
    </citation>
    <scope>NUCLEOTIDE SEQUENCE [LARGE SCALE GENOMIC DNA]</scope>
    <source>
        <strain evidence="2 3">IMCC45268</strain>
    </source>
</reference>
<dbReference type="RefSeq" id="WP_407329957.1">
    <property type="nucleotide sequence ID" value="NZ_CP136865.1"/>
</dbReference>
<dbReference type="Proteomes" id="UP001626549">
    <property type="component" value="Chromosome"/>
</dbReference>
<evidence type="ECO:0000313" key="3">
    <source>
        <dbReference type="Proteomes" id="UP001626549"/>
    </source>
</evidence>